<accession>A0A8T9MXF1</accession>
<proteinExistence type="predicted"/>
<evidence type="ECO:0000313" key="2">
    <source>
        <dbReference type="Proteomes" id="UP000831534"/>
    </source>
</evidence>
<reference evidence="1" key="2">
    <citation type="journal article" date="2022" name="Res Sq">
        <title>Evolution of multicellular longitudinally dividing oral cavity symbionts (Neisseriaceae).</title>
        <authorList>
            <person name="Nyongesa S."/>
            <person name="Weber P."/>
            <person name="Bernet E."/>
            <person name="Pullido F."/>
            <person name="Nieckarz M."/>
            <person name="Delaby M."/>
            <person name="Nieves C."/>
            <person name="Viehboeck T."/>
            <person name="Krause N."/>
            <person name="Rivera-Millot A."/>
            <person name="Nakamura A."/>
            <person name="Vischer N."/>
            <person name="VanNieuwenhze M."/>
            <person name="Brun Y."/>
            <person name="Cava F."/>
            <person name="Bulgheresi S."/>
            <person name="Veyrier F."/>
        </authorList>
    </citation>
    <scope>NUCLEOTIDE SEQUENCE</scope>
    <source>
        <strain evidence="1">17694</strain>
    </source>
</reference>
<dbReference type="Proteomes" id="UP000831534">
    <property type="component" value="Chromosome"/>
</dbReference>
<sequence length="45" mass="4825">MECGGGKLADLRRAGKKQGCLKTDYPFSGSRAVLAKRFYSAICVA</sequence>
<keyword evidence="2" id="KW-1185">Reference proteome</keyword>
<name>A0A8T9MXF1_9NEIS</name>
<dbReference type="EMBL" id="CP091521">
    <property type="protein sequence ID" value="UOP05128.1"/>
    <property type="molecule type" value="Genomic_DNA"/>
</dbReference>
<protein>
    <submittedName>
        <fullName evidence="1">Uncharacterized protein</fullName>
    </submittedName>
</protein>
<organism evidence="1 2">
    <name type="scientific">Conchiformibius kuhniae</name>
    <dbReference type="NCBI Taxonomy" id="211502"/>
    <lineage>
        <taxon>Bacteria</taxon>
        <taxon>Pseudomonadati</taxon>
        <taxon>Pseudomonadota</taxon>
        <taxon>Betaproteobacteria</taxon>
        <taxon>Neisseriales</taxon>
        <taxon>Neisseriaceae</taxon>
        <taxon>Conchiformibius</taxon>
    </lineage>
</organism>
<dbReference type="AlphaFoldDB" id="A0A8T9MXF1"/>
<evidence type="ECO:0000313" key="1">
    <source>
        <dbReference type="EMBL" id="UOP05128.1"/>
    </source>
</evidence>
<reference evidence="1" key="1">
    <citation type="submission" date="2021-12" db="EMBL/GenBank/DDBJ databases">
        <authorList>
            <person name="Veyrier F.J."/>
        </authorList>
    </citation>
    <scope>NUCLEOTIDE SEQUENCE</scope>
    <source>
        <strain evidence="1">17694</strain>
    </source>
</reference>
<gene>
    <name evidence="1" type="ORF">LVJ77_02310</name>
</gene>